<dbReference type="AlphaFoldDB" id="A0A0L0G160"/>
<gene>
    <name evidence="3" type="ORF">SARC_04842</name>
</gene>
<protein>
    <recommendedName>
        <fullName evidence="5">2Fe-2S ferredoxin-type domain-containing protein</fullName>
    </recommendedName>
</protein>
<proteinExistence type="predicted"/>
<dbReference type="EMBL" id="KQ241883">
    <property type="protein sequence ID" value="KNC82877.1"/>
    <property type="molecule type" value="Genomic_DNA"/>
</dbReference>
<feature type="region of interest" description="Disordered" evidence="2">
    <location>
        <begin position="1"/>
        <end position="24"/>
    </location>
</feature>
<keyword evidence="1" id="KW-0408">Iron</keyword>
<name>A0A0L0G160_9EUKA</name>
<dbReference type="GO" id="GO:0051536">
    <property type="term" value="F:iron-sulfur cluster binding"/>
    <property type="evidence" value="ECO:0007669"/>
    <property type="project" value="UniProtKB-KW"/>
</dbReference>
<evidence type="ECO:0008006" key="5">
    <source>
        <dbReference type="Google" id="ProtNLM"/>
    </source>
</evidence>
<accession>A0A0L0G160</accession>
<dbReference type="InterPro" id="IPR001041">
    <property type="entry name" value="2Fe-2S_ferredoxin-type"/>
</dbReference>
<evidence type="ECO:0000256" key="2">
    <source>
        <dbReference type="SAM" id="MobiDB-lite"/>
    </source>
</evidence>
<dbReference type="STRING" id="667725.A0A0L0G160"/>
<dbReference type="Proteomes" id="UP000054560">
    <property type="component" value="Unassembled WGS sequence"/>
</dbReference>
<organism evidence="3 4">
    <name type="scientific">Sphaeroforma arctica JP610</name>
    <dbReference type="NCBI Taxonomy" id="667725"/>
    <lineage>
        <taxon>Eukaryota</taxon>
        <taxon>Ichthyosporea</taxon>
        <taxon>Ichthyophonida</taxon>
        <taxon>Sphaeroforma</taxon>
    </lineage>
</organism>
<dbReference type="RefSeq" id="XP_014156779.1">
    <property type="nucleotide sequence ID" value="XM_014301304.1"/>
</dbReference>
<keyword evidence="4" id="KW-1185">Reference proteome</keyword>
<sequence length="84" mass="9038">MLRSLVNASKGRMGRSGSRLLHATRQLGDKPKTVEVTINGEKITVPAAATVLQACEAAGIEVPRFCYHERLPKLSFSDCEVLGG</sequence>
<dbReference type="SUPFAM" id="SSF54292">
    <property type="entry name" value="2Fe-2S ferredoxin-like"/>
    <property type="match status" value="1"/>
</dbReference>
<dbReference type="Pfam" id="PF13510">
    <property type="entry name" value="Fer2_4"/>
    <property type="match status" value="1"/>
</dbReference>
<dbReference type="Gene3D" id="3.10.20.740">
    <property type="match status" value="1"/>
</dbReference>
<evidence type="ECO:0000313" key="4">
    <source>
        <dbReference type="Proteomes" id="UP000054560"/>
    </source>
</evidence>
<dbReference type="GeneID" id="25905346"/>
<evidence type="ECO:0000256" key="1">
    <source>
        <dbReference type="ARBA" id="ARBA00023014"/>
    </source>
</evidence>
<dbReference type="OrthoDB" id="10249365at2759"/>
<evidence type="ECO:0000313" key="3">
    <source>
        <dbReference type="EMBL" id="KNC82877.1"/>
    </source>
</evidence>
<dbReference type="CDD" id="cd00207">
    <property type="entry name" value="fer2"/>
    <property type="match status" value="1"/>
</dbReference>
<reference evidence="3 4" key="1">
    <citation type="submission" date="2011-02" db="EMBL/GenBank/DDBJ databases">
        <title>The Genome Sequence of Sphaeroforma arctica JP610.</title>
        <authorList>
            <consortium name="The Broad Institute Genome Sequencing Platform"/>
            <person name="Russ C."/>
            <person name="Cuomo C."/>
            <person name="Young S.K."/>
            <person name="Zeng Q."/>
            <person name="Gargeya S."/>
            <person name="Alvarado L."/>
            <person name="Berlin A."/>
            <person name="Chapman S.B."/>
            <person name="Chen Z."/>
            <person name="Freedman E."/>
            <person name="Gellesch M."/>
            <person name="Goldberg J."/>
            <person name="Griggs A."/>
            <person name="Gujja S."/>
            <person name="Heilman E."/>
            <person name="Heiman D."/>
            <person name="Howarth C."/>
            <person name="Mehta T."/>
            <person name="Neiman D."/>
            <person name="Pearson M."/>
            <person name="Roberts A."/>
            <person name="Saif S."/>
            <person name="Shea T."/>
            <person name="Shenoy N."/>
            <person name="Sisk P."/>
            <person name="Stolte C."/>
            <person name="Sykes S."/>
            <person name="White J."/>
            <person name="Yandava C."/>
            <person name="Burger G."/>
            <person name="Gray M.W."/>
            <person name="Holland P.W.H."/>
            <person name="King N."/>
            <person name="Lang F.B.F."/>
            <person name="Roger A.J."/>
            <person name="Ruiz-Trillo I."/>
            <person name="Haas B."/>
            <person name="Nusbaum C."/>
            <person name="Birren B."/>
        </authorList>
    </citation>
    <scope>NUCLEOTIDE SEQUENCE [LARGE SCALE GENOMIC DNA]</scope>
    <source>
        <strain evidence="3 4">JP610</strain>
    </source>
</reference>
<keyword evidence="1" id="KW-0479">Metal-binding</keyword>
<keyword evidence="1" id="KW-0411">Iron-sulfur</keyword>
<dbReference type="InterPro" id="IPR036010">
    <property type="entry name" value="2Fe-2S_ferredoxin-like_sf"/>
</dbReference>